<organism evidence="2">
    <name type="scientific">Zeugodacus cucurbitae</name>
    <name type="common">Melon fruit fly</name>
    <name type="synonym">Bactrocera cucurbitae</name>
    <dbReference type="NCBI Taxonomy" id="28588"/>
    <lineage>
        <taxon>Eukaryota</taxon>
        <taxon>Metazoa</taxon>
        <taxon>Ecdysozoa</taxon>
        <taxon>Arthropoda</taxon>
        <taxon>Hexapoda</taxon>
        <taxon>Insecta</taxon>
        <taxon>Pterygota</taxon>
        <taxon>Neoptera</taxon>
        <taxon>Endopterygota</taxon>
        <taxon>Diptera</taxon>
        <taxon>Brachycera</taxon>
        <taxon>Muscomorpha</taxon>
        <taxon>Tephritoidea</taxon>
        <taxon>Tephritidae</taxon>
        <taxon>Zeugodacus</taxon>
        <taxon>Zeugodacus</taxon>
    </lineage>
</organism>
<keyword evidence="1" id="KW-0732">Signal</keyword>
<sequence>MSTSRFVLLLSCGAVLQLTAAFPQQGVYRDTQTNTSDHLSSARDTMLASTLEILANQSSNILHISNHVMTNLVLELEMTPDRTPKVNKIIKRFQKALKHIDNINFDDQQAELEKIFAAVDEVGAIFDDIELLPDGNDIKILENALEKLGRKSVAEKFGNTMEQTILQLTKTFEDFENSLSDEEKQEVPEMIDWIKRFKESDNFEEQLGPLIQEFLDFFD</sequence>
<name>A0A0A1WZ43_ZEUCU</name>
<evidence type="ECO:0000256" key="1">
    <source>
        <dbReference type="SAM" id="SignalP"/>
    </source>
</evidence>
<feature type="signal peptide" evidence="1">
    <location>
        <begin position="1"/>
        <end position="21"/>
    </location>
</feature>
<dbReference type="EMBL" id="GBXI01010165">
    <property type="protein sequence ID" value="JAD04127.1"/>
    <property type="molecule type" value="Transcribed_RNA"/>
</dbReference>
<dbReference type="OrthoDB" id="7997049at2759"/>
<dbReference type="SMR" id="A0A0A1WZ43"/>
<evidence type="ECO:0000313" key="2">
    <source>
        <dbReference type="EMBL" id="JAD04127.1"/>
    </source>
</evidence>
<proteinExistence type="predicted"/>
<reference evidence="2" key="2">
    <citation type="journal article" date="2015" name="Gigascience">
        <title>Reconstructing a comprehensive transcriptome assembly of a white-pupal translocated strain of the pest fruit fly Bactrocera cucurbitae.</title>
        <authorList>
            <person name="Sim S.B."/>
            <person name="Calla B."/>
            <person name="Hall B."/>
            <person name="DeRego T."/>
            <person name="Geib S.M."/>
        </authorList>
    </citation>
    <scope>NUCLEOTIDE SEQUENCE</scope>
</reference>
<protein>
    <submittedName>
        <fullName evidence="2">Chaperone protein DnaK</fullName>
    </submittedName>
</protein>
<dbReference type="InterPro" id="IPR029048">
    <property type="entry name" value="HSP70_C_sf"/>
</dbReference>
<gene>
    <name evidence="2" type="primary">dnaK_0</name>
    <name evidence="2" type="ORF">g.7334</name>
</gene>
<accession>A0A0A1WZ43</accession>
<feature type="chain" id="PRO_5001982801" evidence="1">
    <location>
        <begin position="22"/>
        <end position="219"/>
    </location>
</feature>
<dbReference type="Gene3D" id="1.20.1270.10">
    <property type="match status" value="1"/>
</dbReference>
<reference evidence="2" key="1">
    <citation type="submission" date="2014-11" db="EMBL/GenBank/DDBJ databases">
        <authorList>
            <person name="Geib S."/>
        </authorList>
    </citation>
    <scope>NUCLEOTIDE SEQUENCE</scope>
</reference>
<dbReference type="AlphaFoldDB" id="A0A0A1WZ43"/>